<dbReference type="Gene3D" id="3.40.630.10">
    <property type="entry name" value="Zn peptidases"/>
    <property type="match status" value="1"/>
</dbReference>
<keyword evidence="3" id="KW-0862">Zinc</keyword>
<evidence type="ECO:0000256" key="1">
    <source>
        <dbReference type="ARBA" id="ARBA00006153"/>
    </source>
</evidence>
<evidence type="ECO:0000259" key="4">
    <source>
        <dbReference type="Pfam" id="PF07687"/>
    </source>
</evidence>
<feature type="binding site" evidence="3">
    <location>
        <position position="187"/>
    </location>
    <ligand>
        <name>Zn(2+)</name>
        <dbReference type="ChEBI" id="CHEBI:29105"/>
        <label>1</label>
    </ligand>
</feature>
<dbReference type="InterPro" id="IPR002933">
    <property type="entry name" value="Peptidase_M20"/>
</dbReference>
<feature type="binding site" evidence="3">
    <location>
        <position position="80"/>
    </location>
    <ligand>
        <name>Zn(2+)</name>
        <dbReference type="ChEBI" id="CHEBI:29105"/>
        <label>1</label>
    </ligand>
</feature>
<dbReference type="Pfam" id="PF07687">
    <property type="entry name" value="M20_dimer"/>
    <property type="match status" value="1"/>
</dbReference>
<dbReference type="CDD" id="cd03884">
    <property type="entry name" value="M20_bAS"/>
    <property type="match status" value="1"/>
</dbReference>
<feature type="binding site" evidence="3">
    <location>
        <position position="379"/>
    </location>
    <ligand>
        <name>Zn(2+)</name>
        <dbReference type="ChEBI" id="CHEBI:29105"/>
        <label>2</label>
    </ligand>
</feature>
<dbReference type="Pfam" id="PF01546">
    <property type="entry name" value="Peptidase_M20"/>
    <property type="match status" value="1"/>
</dbReference>
<dbReference type="EMBL" id="CP022572">
    <property type="protein sequence ID" value="AZU62552.1"/>
    <property type="molecule type" value="Genomic_DNA"/>
</dbReference>
<feature type="binding site" evidence="3">
    <location>
        <position position="91"/>
    </location>
    <ligand>
        <name>Zn(2+)</name>
        <dbReference type="ChEBI" id="CHEBI:29105"/>
        <label>2</label>
    </ligand>
</feature>
<dbReference type="GO" id="GO:0016813">
    <property type="term" value="F:hydrolase activity, acting on carbon-nitrogen (but not peptide) bonds, in linear amidines"/>
    <property type="evidence" value="ECO:0007669"/>
    <property type="project" value="InterPro"/>
</dbReference>
<gene>
    <name evidence="5" type="ORF">CHR53_15435</name>
</gene>
<keyword evidence="2" id="KW-0378">Hydrolase</keyword>
<accession>A0A3T0HZT6</accession>
<dbReference type="NCBIfam" id="NF006771">
    <property type="entry name" value="PRK09290.1-5"/>
    <property type="match status" value="1"/>
</dbReference>
<dbReference type="InterPro" id="IPR011650">
    <property type="entry name" value="Peptidase_M20_dimer"/>
</dbReference>
<dbReference type="SUPFAM" id="SSF53187">
    <property type="entry name" value="Zn-dependent exopeptidases"/>
    <property type="match status" value="1"/>
</dbReference>
<dbReference type="InterPro" id="IPR036264">
    <property type="entry name" value="Bact_exopeptidase_dim_dom"/>
</dbReference>
<dbReference type="NCBIfam" id="TIGR01879">
    <property type="entry name" value="hydantase"/>
    <property type="match status" value="1"/>
</dbReference>
<evidence type="ECO:0000256" key="2">
    <source>
        <dbReference type="ARBA" id="ARBA00022801"/>
    </source>
</evidence>
<dbReference type="RefSeq" id="WP_127487286.1">
    <property type="nucleotide sequence ID" value="NZ_CP022572.1"/>
</dbReference>
<dbReference type="InterPro" id="IPR010158">
    <property type="entry name" value="Amidase_Cbmase"/>
</dbReference>
<comment type="cofactor">
    <cofactor evidence="3">
        <name>Zn(2+)</name>
        <dbReference type="ChEBI" id="CHEBI:29105"/>
    </cofactor>
    <text evidence="3">Binds 2 Zn(2+) ions per subunit.</text>
</comment>
<reference evidence="5 6" key="1">
    <citation type="submission" date="2017-07" db="EMBL/GenBank/DDBJ databases">
        <title>The complete genome sequence of Bacillus mesonae strain H20-5, an efficient strain improving plant abiotic stress resistance.</title>
        <authorList>
            <person name="Kim S.Y."/>
            <person name="Song H."/>
            <person name="Sang M.K."/>
            <person name="Weon H.-Y."/>
            <person name="Song J."/>
        </authorList>
    </citation>
    <scope>NUCLEOTIDE SEQUENCE [LARGE SCALE GENOMIC DNA]</scope>
    <source>
        <strain evidence="5 6">H20-5</strain>
    </source>
</reference>
<dbReference type="KEGG" id="nmk:CHR53_15435"/>
<dbReference type="GO" id="GO:0046872">
    <property type="term" value="F:metal ion binding"/>
    <property type="evidence" value="ECO:0007669"/>
    <property type="project" value="UniProtKB-KW"/>
</dbReference>
<dbReference type="PANTHER" id="PTHR32494:SF5">
    <property type="entry name" value="ALLANTOATE AMIDOHYDROLASE"/>
    <property type="match status" value="1"/>
</dbReference>
<evidence type="ECO:0000313" key="6">
    <source>
        <dbReference type="Proteomes" id="UP000282892"/>
    </source>
</evidence>
<protein>
    <recommendedName>
        <fullName evidence="4">Peptidase M20 dimerisation domain-containing protein</fullName>
    </recommendedName>
</protein>
<dbReference type="AlphaFoldDB" id="A0A3T0HZT6"/>
<keyword evidence="3" id="KW-0479">Metal-binding</keyword>
<dbReference type="OrthoDB" id="9808195at2"/>
<sequence length="413" mass="46372">MEINSKRLHQRFYQMAEIGKTEKKGVSRLALTKEDRVGRELFIKWLKKLKLNIRVDDFGNIFARKEGSNPSLPPVVFGSHLDSVPNGGKFDGTLGVLAAVEVVETICENNIQHDFPLEIVMFTNEEGARYTQPMLGSGAITGVLQKEYVYQLKDDNGIAFIDALKEIGYLGNQENRVSKVKAFIELHIEQGPVLFDKGATIGIVKGIQGISWQKVTFAGQADHAGPTPMAQRKDAFVSAIKAMDKIHRWVSKLKDETSVTFGKCSVSPNVVNVVPGQVTFTVDLRHPNKKILNQRVDKVKEIILTIASHTETEEQIEEISFMEPVLFSERLVKEIENICDENGYSYHAMFSGAGHDAMYMNRLGETVMIFVPSVDGKSHCEEEESLWKDIYQGTDLLFQLVCKEIGAYSYDFK</sequence>
<comment type="similarity">
    <text evidence="1">Belongs to the peptidase M20 family.</text>
</comment>
<dbReference type="PIRSF" id="PIRSF001235">
    <property type="entry name" value="Amidase_carbamoylase"/>
    <property type="match status" value="1"/>
</dbReference>
<name>A0A3T0HZT6_9BACI</name>
<dbReference type="SUPFAM" id="SSF55031">
    <property type="entry name" value="Bacterial exopeptidase dimerisation domain"/>
    <property type="match status" value="1"/>
</dbReference>
<feature type="domain" description="Peptidase M20 dimerisation" evidence="4">
    <location>
        <begin position="207"/>
        <end position="307"/>
    </location>
</feature>
<dbReference type="Proteomes" id="UP000282892">
    <property type="component" value="Chromosome"/>
</dbReference>
<feature type="binding site" evidence="3">
    <location>
        <position position="91"/>
    </location>
    <ligand>
        <name>Zn(2+)</name>
        <dbReference type="ChEBI" id="CHEBI:29105"/>
        <label>1</label>
    </ligand>
</feature>
<evidence type="ECO:0000313" key="5">
    <source>
        <dbReference type="EMBL" id="AZU62552.1"/>
    </source>
</evidence>
<keyword evidence="6" id="KW-1185">Reference proteome</keyword>
<organism evidence="5 6">
    <name type="scientific">Neobacillus mesonae</name>
    <dbReference type="NCBI Taxonomy" id="1193713"/>
    <lineage>
        <taxon>Bacteria</taxon>
        <taxon>Bacillati</taxon>
        <taxon>Bacillota</taxon>
        <taxon>Bacilli</taxon>
        <taxon>Bacillales</taxon>
        <taxon>Bacillaceae</taxon>
        <taxon>Neobacillus</taxon>
    </lineage>
</organism>
<dbReference type="PANTHER" id="PTHR32494">
    <property type="entry name" value="ALLANTOATE DEIMINASE-RELATED"/>
    <property type="match status" value="1"/>
</dbReference>
<evidence type="ECO:0000256" key="3">
    <source>
        <dbReference type="PIRSR" id="PIRSR001235-1"/>
    </source>
</evidence>
<proteinExistence type="inferred from homology"/>
<feature type="binding site" evidence="3">
    <location>
        <position position="126"/>
    </location>
    <ligand>
        <name>Zn(2+)</name>
        <dbReference type="ChEBI" id="CHEBI:29105"/>
        <label>2</label>
    </ligand>
</feature>
<dbReference type="Gene3D" id="3.30.70.360">
    <property type="match status" value="1"/>
</dbReference>